<reference evidence="4" key="1">
    <citation type="journal article" date="2018" name="Gigascience">
        <title>Genome assembly of the Pink Ipe (Handroanthus impetiginosus, Bignoniaceae), a highly valued, ecologically keystone Neotropical timber forest tree.</title>
        <authorList>
            <person name="Silva-Junior O.B."/>
            <person name="Grattapaglia D."/>
            <person name="Novaes E."/>
            <person name="Collevatti R.G."/>
        </authorList>
    </citation>
    <scope>NUCLEOTIDE SEQUENCE [LARGE SCALE GENOMIC DNA]</scope>
    <source>
        <strain evidence="4">cv. UFG-1</strain>
    </source>
</reference>
<feature type="transmembrane region" description="Helical" evidence="2">
    <location>
        <begin position="106"/>
        <end position="130"/>
    </location>
</feature>
<gene>
    <name evidence="3" type="ORF">CDL12_25374</name>
</gene>
<dbReference type="OrthoDB" id="913591at2759"/>
<organism evidence="3 4">
    <name type="scientific">Handroanthus impetiginosus</name>
    <dbReference type="NCBI Taxonomy" id="429701"/>
    <lineage>
        <taxon>Eukaryota</taxon>
        <taxon>Viridiplantae</taxon>
        <taxon>Streptophyta</taxon>
        <taxon>Embryophyta</taxon>
        <taxon>Tracheophyta</taxon>
        <taxon>Spermatophyta</taxon>
        <taxon>Magnoliopsida</taxon>
        <taxon>eudicotyledons</taxon>
        <taxon>Gunneridae</taxon>
        <taxon>Pentapetalae</taxon>
        <taxon>asterids</taxon>
        <taxon>lamiids</taxon>
        <taxon>Lamiales</taxon>
        <taxon>Bignoniaceae</taxon>
        <taxon>Crescentiina</taxon>
        <taxon>Tabebuia alliance</taxon>
        <taxon>Handroanthus</taxon>
    </lineage>
</organism>
<protein>
    <submittedName>
        <fullName evidence="3">Uncharacterized protein</fullName>
    </submittedName>
</protein>
<accession>A0A2G9GA61</accession>
<comment type="caution">
    <text evidence="3">The sequence shown here is derived from an EMBL/GenBank/DDBJ whole genome shotgun (WGS) entry which is preliminary data.</text>
</comment>
<feature type="region of interest" description="Disordered" evidence="1">
    <location>
        <begin position="1"/>
        <end position="29"/>
    </location>
</feature>
<proteinExistence type="predicted"/>
<dbReference type="EMBL" id="NKXS01006066">
    <property type="protein sequence ID" value="PIN02112.1"/>
    <property type="molecule type" value="Genomic_DNA"/>
</dbReference>
<name>A0A2G9GA61_9LAMI</name>
<sequence>MENPAEEIIPAQNNGANGEGGDQNDEFENGLRETIEKKEEQILKMEASVFQLANYYFVFSGVILTYKETLDQLDDRTLILYQRLHPRRYRTMYREHRKKKVRRKAIMVLSMILFLIFTALNLQVATRIILCT</sequence>
<dbReference type="AlphaFoldDB" id="A0A2G9GA61"/>
<evidence type="ECO:0000313" key="3">
    <source>
        <dbReference type="EMBL" id="PIN02112.1"/>
    </source>
</evidence>
<keyword evidence="2" id="KW-1133">Transmembrane helix</keyword>
<keyword evidence="2" id="KW-0812">Transmembrane</keyword>
<evidence type="ECO:0000256" key="1">
    <source>
        <dbReference type="SAM" id="MobiDB-lite"/>
    </source>
</evidence>
<evidence type="ECO:0000256" key="2">
    <source>
        <dbReference type="SAM" id="Phobius"/>
    </source>
</evidence>
<dbReference type="Proteomes" id="UP000231279">
    <property type="component" value="Unassembled WGS sequence"/>
</dbReference>
<keyword evidence="2" id="KW-0472">Membrane</keyword>
<keyword evidence="4" id="KW-1185">Reference proteome</keyword>
<evidence type="ECO:0000313" key="4">
    <source>
        <dbReference type="Proteomes" id="UP000231279"/>
    </source>
</evidence>